<evidence type="ECO:0000313" key="16">
    <source>
        <dbReference type="Proteomes" id="UP001064489"/>
    </source>
</evidence>
<evidence type="ECO:0000256" key="1">
    <source>
        <dbReference type="ARBA" id="ARBA00001974"/>
    </source>
</evidence>
<dbReference type="Proteomes" id="UP001064489">
    <property type="component" value="Chromosome 13"/>
</dbReference>
<reference evidence="15 16" key="1">
    <citation type="journal article" date="2022" name="Plant J.">
        <title>Strategies of tolerance reflected in two North American maple genomes.</title>
        <authorList>
            <person name="McEvoy S.L."/>
            <person name="Sezen U.U."/>
            <person name="Trouern-Trend A."/>
            <person name="McMahon S.M."/>
            <person name="Schaberg P.G."/>
            <person name="Yang J."/>
            <person name="Wegrzyn J.L."/>
            <person name="Swenson N.G."/>
        </authorList>
    </citation>
    <scope>NUCLEOTIDE SEQUENCE [LARGE SCALE GENOMIC DNA]</scope>
    <source>
        <strain evidence="15">91603</strain>
    </source>
</reference>
<evidence type="ECO:0000313" key="15">
    <source>
        <dbReference type="EMBL" id="KAI9198394.1"/>
    </source>
</evidence>
<keyword evidence="11" id="KW-1015">Disulfide bond</keyword>
<dbReference type="Pfam" id="PF01565">
    <property type="entry name" value="FAD_binding_4"/>
    <property type="match status" value="2"/>
</dbReference>
<keyword evidence="8" id="KW-0547">Nucleotide-binding</keyword>
<dbReference type="GO" id="GO:0016491">
    <property type="term" value="F:oxidoreductase activity"/>
    <property type="evidence" value="ECO:0007669"/>
    <property type="project" value="UniProtKB-KW"/>
</dbReference>
<evidence type="ECO:0000256" key="12">
    <source>
        <dbReference type="ARBA" id="ARBA00023180"/>
    </source>
</evidence>
<evidence type="ECO:0000256" key="5">
    <source>
        <dbReference type="ARBA" id="ARBA00022525"/>
    </source>
</evidence>
<dbReference type="PROSITE" id="PS51387">
    <property type="entry name" value="FAD_PCMH"/>
    <property type="match status" value="2"/>
</dbReference>
<dbReference type="AlphaFoldDB" id="A0AAD5P5C6"/>
<dbReference type="InterPro" id="IPR016169">
    <property type="entry name" value="FAD-bd_PCMH_sub2"/>
</dbReference>
<dbReference type="Gene3D" id="3.40.462.20">
    <property type="match status" value="2"/>
</dbReference>
<evidence type="ECO:0000256" key="7">
    <source>
        <dbReference type="ARBA" id="ARBA00022729"/>
    </source>
</evidence>
<keyword evidence="7 13" id="KW-0732">Signal</keyword>
<evidence type="ECO:0000256" key="6">
    <source>
        <dbReference type="ARBA" id="ARBA00022630"/>
    </source>
</evidence>
<sequence>MTKSNSIFVFFIFLSFLNLSFTWAASISVYETFLQCLTNHTTNQTDNISNIVYTRTNPSYTSVLRAYIRNARFNVSSAPKPSIIITPLQESHVQATIICSKQVGYQLKIRSGGHDYEGISYISDTQFFILDMFNFRSISVDIVQESAWVGAGATLGEVYYRIWEKSKVHGFPAGVCPTVGVGGHLSGAGYGNMLRKYGLSVDNVVDAKIVDVQGRILDRKAMGEDLFWAIKGGGGASFGVILSYKIKLVTVPKTVTVFRIEKLIEAGGTDMAYKFQIVAPTTDNNLFLRMLLQPVTRNKTKTVRVSVLSLYLGDSNSLVSLLAKEYPELGLKKENCLEMSWIDSVLWWANFDNGTNPDVLLDRNLDSSSFLKRKSDYVQKPIPKSSLNLLWKKMIELGKPGLVFNAYGGRMNEIASTETPFPHRAGNLYKIQYSVNWAEPGAESDKNFISQIRSLHSFMTPFVSNNPRSAYLNYRDLDIGVNQNGKESFNEGKVYGEKYFNGNFDRLVKVKTMVDPNNFFRNEQSIPTLPIADSISGVTFTATSTWKLIGRCLTNHTTNQTDNISNIVYTRTNPSYTSVLRAYIRNARFNVSSAPKPSIIITPLQESHVQATIICTKQVGYQLKIRSGGHDYEGNSYISDTQFFILDMFNLRSISVDIDQESAWVGAGATLGEVYYRIWEKSKVHGFPAGACPTVGVGGHISGAGYGNMLRKHGLTVDNVVDAKIVDVQGRILDRKAMGEDLFWAIKGGGGASFGVILSYKIKLVTVPKTVTVFRIEKLIEAGGTDMAYKFQIVAPTTDNNLFLRMLLQPVTINKTKTLRVSVLSLYLGDSNSLVSLLAKEYP</sequence>
<evidence type="ECO:0000256" key="10">
    <source>
        <dbReference type="ARBA" id="ARBA00023002"/>
    </source>
</evidence>
<comment type="cofactor">
    <cofactor evidence="1">
        <name>FAD</name>
        <dbReference type="ChEBI" id="CHEBI:57692"/>
    </cofactor>
</comment>
<feature type="domain" description="FAD-binding PCMH-type" evidence="14">
    <location>
        <begin position="77"/>
        <end position="251"/>
    </location>
</feature>
<dbReference type="SUPFAM" id="SSF56176">
    <property type="entry name" value="FAD-binding/transporter-associated domain-like"/>
    <property type="match status" value="2"/>
</dbReference>
<accession>A0AAD5P5C6</accession>
<dbReference type="InterPro" id="IPR036318">
    <property type="entry name" value="FAD-bd_PCMH-like_sf"/>
</dbReference>
<dbReference type="EMBL" id="JAJSOW010000002">
    <property type="protein sequence ID" value="KAI9198394.1"/>
    <property type="molecule type" value="Genomic_DNA"/>
</dbReference>
<comment type="caution">
    <text evidence="15">The sequence shown here is derived from an EMBL/GenBank/DDBJ whole genome shotgun (WGS) entry which is preliminary data.</text>
</comment>
<keyword evidence="16" id="KW-1185">Reference proteome</keyword>
<name>A0AAD5P5C6_ACENE</name>
<comment type="subcellular location">
    <subcellularLocation>
        <location evidence="2">Secreted</location>
        <location evidence="2">Cell wall</location>
    </subcellularLocation>
</comment>
<dbReference type="Pfam" id="PF08031">
    <property type="entry name" value="BBE"/>
    <property type="match status" value="1"/>
</dbReference>
<evidence type="ECO:0000256" key="13">
    <source>
        <dbReference type="SAM" id="SignalP"/>
    </source>
</evidence>
<evidence type="ECO:0000256" key="9">
    <source>
        <dbReference type="ARBA" id="ARBA00022827"/>
    </source>
</evidence>
<protein>
    <recommendedName>
        <fullName evidence="14">FAD-binding PCMH-type domain-containing protein</fullName>
    </recommendedName>
</protein>
<organism evidence="15 16">
    <name type="scientific">Acer negundo</name>
    <name type="common">Box elder</name>
    <dbReference type="NCBI Taxonomy" id="4023"/>
    <lineage>
        <taxon>Eukaryota</taxon>
        <taxon>Viridiplantae</taxon>
        <taxon>Streptophyta</taxon>
        <taxon>Embryophyta</taxon>
        <taxon>Tracheophyta</taxon>
        <taxon>Spermatophyta</taxon>
        <taxon>Magnoliopsida</taxon>
        <taxon>eudicotyledons</taxon>
        <taxon>Gunneridae</taxon>
        <taxon>Pentapetalae</taxon>
        <taxon>rosids</taxon>
        <taxon>malvids</taxon>
        <taxon>Sapindales</taxon>
        <taxon>Sapindaceae</taxon>
        <taxon>Hippocastanoideae</taxon>
        <taxon>Acereae</taxon>
        <taxon>Acer</taxon>
    </lineage>
</organism>
<evidence type="ECO:0000256" key="3">
    <source>
        <dbReference type="ARBA" id="ARBA00005466"/>
    </source>
</evidence>
<proteinExistence type="inferred from homology"/>
<keyword evidence="10" id="KW-0560">Oxidoreductase</keyword>
<comment type="similarity">
    <text evidence="3">Belongs to the oxygen-dependent FAD-linked oxidoreductase family.</text>
</comment>
<feature type="domain" description="FAD-binding PCMH-type" evidence="14">
    <location>
        <begin position="593"/>
        <end position="767"/>
    </location>
</feature>
<dbReference type="InterPro" id="IPR016166">
    <property type="entry name" value="FAD-bd_PCMH"/>
</dbReference>
<dbReference type="Gene3D" id="3.30.465.10">
    <property type="match status" value="2"/>
</dbReference>
<dbReference type="InterPro" id="IPR016167">
    <property type="entry name" value="FAD-bd_PCMH_sub1"/>
</dbReference>
<feature type="chain" id="PRO_5042063597" description="FAD-binding PCMH-type domain-containing protein" evidence="13">
    <location>
        <begin position="25"/>
        <end position="843"/>
    </location>
</feature>
<keyword evidence="12" id="KW-0325">Glycoprotein</keyword>
<evidence type="ECO:0000256" key="11">
    <source>
        <dbReference type="ARBA" id="ARBA00023157"/>
    </source>
</evidence>
<keyword evidence="4" id="KW-0134">Cell wall</keyword>
<dbReference type="GO" id="GO:0071949">
    <property type="term" value="F:FAD binding"/>
    <property type="evidence" value="ECO:0007669"/>
    <property type="project" value="InterPro"/>
</dbReference>
<keyword evidence="5" id="KW-0964">Secreted</keyword>
<evidence type="ECO:0000256" key="2">
    <source>
        <dbReference type="ARBA" id="ARBA00004191"/>
    </source>
</evidence>
<evidence type="ECO:0000256" key="4">
    <source>
        <dbReference type="ARBA" id="ARBA00022512"/>
    </source>
</evidence>
<dbReference type="InterPro" id="IPR012951">
    <property type="entry name" value="BBE"/>
</dbReference>
<feature type="signal peptide" evidence="13">
    <location>
        <begin position="1"/>
        <end position="24"/>
    </location>
</feature>
<keyword evidence="9" id="KW-0274">FAD</keyword>
<gene>
    <name evidence="15" type="ORF">LWI28_015095</name>
</gene>
<keyword evidence="6" id="KW-0285">Flavoprotein</keyword>
<dbReference type="PANTHER" id="PTHR32448">
    <property type="entry name" value="OS08G0158400 PROTEIN"/>
    <property type="match status" value="1"/>
</dbReference>
<dbReference type="InterPro" id="IPR006094">
    <property type="entry name" value="Oxid_FAD_bind_N"/>
</dbReference>
<evidence type="ECO:0000256" key="8">
    <source>
        <dbReference type="ARBA" id="ARBA00022741"/>
    </source>
</evidence>
<evidence type="ECO:0000259" key="14">
    <source>
        <dbReference type="PROSITE" id="PS51387"/>
    </source>
</evidence>
<dbReference type="Gene3D" id="3.30.43.10">
    <property type="entry name" value="Uridine Diphospho-n-acetylenolpyruvylglucosamine Reductase, domain 2"/>
    <property type="match status" value="2"/>
</dbReference>
<dbReference type="FunFam" id="3.30.43.10:FF:000004">
    <property type="entry name" value="Berberine bridge enzyme-like 15"/>
    <property type="match status" value="2"/>
</dbReference>